<dbReference type="KEGG" id="pno:SNOG_10348"/>
<dbReference type="Proteomes" id="UP000663193">
    <property type="component" value="Chromosome 15"/>
</dbReference>
<dbReference type="RefSeq" id="XP_001800624.1">
    <property type="nucleotide sequence ID" value="XM_001800572.1"/>
</dbReference>
<dbReference type="OrthoDB" id="2140489at2759"/>
<dbReference type="EMBL" id="CP069037">
    <property type="protein sequence ID" value="QRD03597.1"/>
    <property type="molecule type" value="Genomic_DNA"/>
</dbReference>
<protein>
    <submittedName>
        <fullName evidence="1">Uncharacterized protein</fullName>
    </submittedName>
</protein>
<gene>
    <name evidence="1" type="ORF">JI435_103480</name>
</gene>
<dbReference type="VEuPathDB" id="FungiDB:JI435_103480"/>
<dbReference type="PANTHER" id="PTHR36986:SF1">
    <property type="entry name" value="UPF0643 PROTEIN PB2B2.08"/>
    <property type="match status" value="1"/>
</dbReference>
<dbReference type="PANTHER" id="PTHR36986">
    <property type="entry name" value="UPF0643 PROTEIN PB2B2.08"/>
    <property type="match status" value="1"/>
</dbReference>
<name>A0A7U2FE44_PHANO</name>
<sequence length="277" mass="30605">MAPGIDIQVHQAEDAALALTNSRAKQPSLSITSVLSTPTTPDSETLTSTTLVLDPAFITQEFDLLRFHAAAFDQLPKTNGDGGTQTPSTTSPAYSTLLISSPYNNPGHYLDLANVTTPSLLFAKALTALAPTSSDYATAPYTEALNFDRVFDLLQDLSIESGFSYPETEFYVVVFESKLKAGIDQEWLYKLDYESHREACESGGLLKYWFGKADGERRNLATCFWHSRADAYQGGLGPWHKKARAAGRELYESIVFSTLKLTVLEGAKGYRFEKWME</sequence>
<organism evidence="1 2">
    <name type="scientific">Phaeosphaeria nodorum (strain SN15 / ATCC MYA-4574 / FGSC 10173)</name>
    <name type="common">Glume blotch fungus</name>
    <name type="synonym">Parastagonospora nodorum</name>
    <dbReference type="NCBI Taxonomy" id="321614"/>
    <lineage>
        <taxon>Eukaryota</taxon>
        <taxon>Fungi</taxon>
        <taxon>Dikarya</taxon>
        <taxon>Ascomycota</taxon>
        <taxon>Pezizomycotina</taxon>
        <taxon>Dothideomycetes</taxon>
        <taxon>Pleosporomycetidae</taxon>
        <taxon>Pleosporales</taxon>
        <taxon>Pleosporineae</taxon>
        <taxon>Phaeosphaeriaceae</taxon>
        <taxon>Parastagonospora</taxon>
    </lineage>
</organism>
<proteinExistence type="predicted"/>
<keyword evidence="2" id="KW-1185">Reference proteome</keyword>
<reference evidence="2" key="1">
    <citation type="journal article" date="2021" name="BMC Genomics">
        <title>Chromosome-level genome assembly and manually-curated proteome of model necrotroph Parastagonospora nodorum Sn15 reveals a genome-wide trove of candidate effector homologs, and redundancy of virulence-related functions within an accessory chromosome.</title>
        <authorList>
            <person name="Bertazzoni S."/>
            <person name="Jones D.A.B."/>
            <person name="Phan H.T."/>
            <person name="Tan K.-C."/>
            <person name="Hane J.K."/>
        </authorList>
    </citation>
    <scope>NUCLEOTIDE SEQUENCE [LARGE SCALE GENOMIC DNA]</scope>
    <source>
        <strain evidence="2">SN15 / ATCC MYA-4574 / FGSC 10173)</strain>
    </source>
</reference>
<dbReference type="OMA" id="VWRSRED"/>
<evidence type="ECO:0000313" key="2">
    <source>
        <dbReference type="Proteomes" id="UP000663193"/>
    </source>
</evidence>
<evidence type="ECO:0000313" key="1">
    <source>
        <dbReference type="EMBL" id="QRD03597.1"/>
    </source>
</evidence>
<accession>A0A7U2FE44</accession>
<dbReference type="AlphaFoldDB" id="A0A7U2FE44"/>